<reference evidence="2 3" key="1">
    <citation type="submission" date="2015-05" db="EMBL/GenBank/DDBJ databases">
        <title>Genome sequencing and analysis of members of genus Stenotrophomonas.</title>
        <authorList>
            <person name="Patil P.P."/>
            <person name="Midha S."/>
            <person name="Patil P.B."/>
        </authorList>
    </citation>
    <scope>NUCLEOTIDE SEQUENCE [LARGE SCALE GENOMIC DNA]</scope>
    <source>
        <strain evidence="2 3">JCM 16244</strain>
    </source>
</reference>
<evidence type="ECO:0000256" key="1">
    <source>
        <dbReference type="SAM" id="SignalP"/>
    </source>
</evidence>
<accession>A0A0R0DGT5</accession>
<gene>
    <name evidence="2" type="ORF">ABB34_14230</name>
</gene>
<feature type="signal peptide" evidence="1">
    <location>
        <begin position="1"/>
        <end position="28"/>
    </location>
</feature>
<organism evidence="2 3">
    <name type="scientific">Stenotrophomonas daejeonensis</name>
    <dbReference type="NCBI Taxonomy" id="659018"/>
    <lineage>
        <taxon>Bacteria</taxon>
        <taxon>Pseudomonadati</taxon>
        <taxon>Pseudomonadota</taxon>
        <taxon>Gammaproteobacteria</taxon>
        <taxon>Lysobacterales</taxon>
        <taxon>Lysobacteraceae</taxon>
        <taxon>Stenotrophomonas</taxon>
    </lineage>
</organism>
<proteinExistence type="predicted"/>
<dbReference type="OrthoDB" id="5975809at2"/>
<dbReference type="PROSITE" id="PS51257">
    <property type="entry name" value="PROKAR_LIPOPROTEIN"/>
    <property type="match status" value="1"/>
</dbReference>
<comment type="caution">
    <text evidence="2">The sequence shown here is derived from an EMBL/GenBank/DDBJ whole genome shotgun (WGS) entry which is preliminary data.</text>
</comment>
<name>A0A0R0DGT5_9GAMM</name>
<dbReference type="AlphaFoldDB" id="A0A0R0DGT5"/>
<evidence type="ECO:0000313" key="2">
    <source>
        <dbReference type="EMBL" id="KRG80987.1"/>
    </source>
</evidence>
<dbReference type="EMBL" id="LDJP01000105">
    <property type="protein sequence ID" value="KRG80987.1"/>
    <property type="molecule type" value="Genomic_DNA"/>
</dbReference>
<dbReference type="PATRIC" id="fig|659018.3.peg.192"/>
<protein>
    <submittedName>
        <fullName evidence="2">Uncharacterized protein</fullName>
    </submittedName>
</protein>
<dbReference type="Proteomes" id="UP000050940">
    <property type="component" value="Unassembled WGS sequence"/>
</dbReference>
<feature type="chain" id="PRO_5006395740" evidence="1">
    <location>
        <begin position="29"/>
        <end position="178"/>
    </location>
</feature>
<sequence length="178" mass="17591">MDGRIPRRVNALAGWLVLAAACASAAQAADAHQGVKAKPGEIVLLRDVSTRPAYRMPPPGMALIVDPSPRREVGSALGIGGLDELDDADYAAMESGLAHAAPGAVHGQGTVERVAGGVAGGALDRVTGEGGMLAGGQMARMVGGPMGAVGGATRGVGDQLRGALAQFPQAQPVATGGP</sequence>
<keyword evidence="3" id="KW-1185">Reference proteome</keyword>
<keyword evidence="1" id="KW-0732">Signal</keyword>
<evidence type="ECO:0000313" key="3">
    <source>
        <dbReference type="Proteomes" id="UP000050940"/>
    </source>
</evidence>
<dbReference type="STRING" id="659018.ABB34_14230"/>